<feature type="region of interest" description="Disordered" evidence="1">
    <location>
        <begin position="427"/>
        <end position="452"/>
    </location>
</feature>
<evidence type="ECO:0000256" key="1">
    <source>
        <dbReference type="SAM" id="MobiDB-lite"/>
    </source>
</evidence>
<keyword evidence="3" id="KW-1185">Reference proteome</keyword>
<protein>
    <submittedName>
        <fullName evidence="2">Uncharacterized protein</fullName>
    </submittedName>
</protein>
<sequence length="452" mass="48478">MQQHYQHQQGALPVVIGEPQFATVTFVGEDNLPGSTFRVPLNSSTTVSRLAKDAMKRLVLSRPSEGRHLQLPAIVVTEVYVGGTDTQPKAEVFAQDIVHQVVLVREEIIYMKLRAGPSSAMSSRLPTPPPLPEATQRCSLADAAVDATASTGAPRIAAAQPKGSVRADNEVDEAPAVSRPSLTAAWPGGTNTTTQPPPAKPLGTAALVAQLTSASATEEKREVVQPAAALATAAAHPKRPGWGPEAYERFADNYVSTPGKRPRKTPRNRAAAATAAADSRDTKKMKAESKIRPAEKKATAAGSERETERGLRWGPEASKSFPDNYVSSPEKLARLARQQQRRVANKETIQSAAAPPPIVPEAKARVSRELVYPSDQPESGRTTVGHPVEGEVITVEEDSASAAPAVELPKGWGTDSLRYFDPNTYCDDPKKARLVPNMDLSRSVRQRRPASP</sequence>
<dbReference type="EMBL" id="LJSK01000227">
    <property type="protein sequence ID" value="KPI84838.1"/>
    <property type="molecule type" value="Genomic_DNA"/>
</dbReference>
<dbReference type="VEuPathDB" id="TriTrypDB:Lsey_0227_0010"/>
<feature type="compositionally biased region" description="Basic and acidic residues" evidence="1">
    <location>
        <begin position="278"/>
        <end position="311"/>
    </location>
</feature>
<feature type="compositionally biased region" description="Low complexity" evidence="1">
    <location>
        <begin position="268"/>
        <end position="277"/>
    </location>
</feature>
<dbReference type="Proteomes" id="UP000038009">
    <property type="component" value="Unassembled WGS sequence"/>
</dbReference>
<reference evidence="2 3" key="1">
    <citation type="journal article" date="2015" name="PLoS Pathog.">
        <title>Leptomonas seymouri: Adaptations to the Dixenous Life Cycle Analyzed by Genome Sequencing, Transcriptome Profiling and Co-infection with Leishmania donovani.</title>
        <authorList>
            <person name="Kraeva N."/>
            <person name="Butenko A."/>
            <person name="Hlavacova J."/>
            <person name="Kostygov A."/>
            <person name="Myskova J."/>
            <person name="Grybchuk D."/>
            <person name="Lestinova T."/>
            <person name="Votypka J."/>
            <person name="Volf P."/>
            <person name="Opperdoes F."/>
            <person name="Flegontov P."/>
            <person name="Lukes J."/>
            <person name="Yurchenko V."/>
        </authorList>
    </citation>
    <scope>NUCLEOTIDE SEQUENCE [LARGE SCALE GENOMIC DNA]</scope>
    <source>
        <strain evidence="2 3">ATCC 30220</strain>
    </source>
</reference>
<gene>
    <name evidence="2" type="ORF">ABL78_6095</name>
</gene>
<dbReference type="AlphaFoldDB" id="A0A0N1HU67"/>
<dbReference type="OrthoDB" id="267291at2759"/>
<feature type="region of interest" description="Disordered" evidence="1">
    <location>
        <begin position="254"/>
        <end position="360"/>
    </location>
</feature>
<name>A0A0N1HU67_LEPSE</name>
<dbReference type="OMA" id="KEEVIYM"/>
<feature type="region of interest" description="Disordered" evidence="1">
    <location>
        <begin position="174"/>
        <end position="199"/>
    </location>
</feature>
<organism evidence="2 3">
    <name type="scientific">Leptomonas seymouri</name>
    <dbReference type="NCBI Taxonomy" id="5684"/>
    <lineage>
        <taxon>Eukaryota</taxon>
        <taxon>Discoba</taxon>
        <taxon>Euglenozoa</taxon>
        <taxon>Kinetoplastea</taxon>
        <taxon>Metakinetoplastina</taxon>
        <taxon>Trypanosomatida</taxon>
        <taxon>Trypanosomatidae</taxon>
        <taxon>Leishmaniinae</taxon>
        <taxon>Leptomonas</taxon>
    </lineage>
</organism>
<comment type="caution">
    <text evidence="2">The sequence shown here is derived from an EMBL/GenBank/DDBJ whole genome shotgun (WGS) entry which is preliminary data.</text>
</comment>
<evidence type="ECO:0000313" key="2">
    <source>
        <dbReference type="EMBL" id="KPI84838.1"/>
    </source>
</evidence>
<proteinExistence type="predicted"/>
<evidence type="ECO:0000313" key="3">
    <source>
        <dbReference type="Proteomes" id="UP000038009"/>
    </source>
</evidence>
<accession>A0A0N1HU67</accession>